<evidence type="ECO:0000259" key="2">
    <source>
        <dbReference type="Pfam" id="PF21601"/>
    </source>
</evidence>
<dbReference type="Pfam" id="PF21601">
    <property type="entry name" value="GldM_2nd"/>
    <property type="match status" value="1"/>
</dbReference>
<feature type="domain" description="Gliding motility-associated protein GldM N-terminal" evidence="1">
    <location>
        <begin position="6"/>
        <end position="172"/>
    </location>
</feature>
<evidence type="ECO:0000313" key="4">
    <source>
        <dbReference type="Proteomes" id="UP000194873"/>
    </source>
</evidence>
<keyword evidence="4" id="KW-1185">Reference proteome</keyword>
<dbReference type="InterPro" id="IPR022720">
    <property type="entry name" value="Motility-assoc_prot_GldM_N"/>
</dbReference>
<proteinExistence type="predicted"/>
<evidence type="ECO:0000313" key="3">
    <source>
        <dbReference type="EMBL" id="OUJ69067.1"/>
    </source>
</evidence>
<sequence>MELKRLQQLEASMRSANQYLWQETAQPVQRIEYYYQYNRKQPGDSVLFYRAKGLYTHTANVLSTLDSVRRVLLNATGNTPKLVHLDANRQVQQVMVGEAGAALALQRRLHKYAAFLQTMNPAEKGTDALRVTPTRLEQEYTHTPVVAALAQLTRQETEVLLLTHAALAQYLAKSGTTFDAYYSTVAHAVAETRTVLPGGQYQAKLFLTHLYHPDFIRAMTVNKHPVPVDAQSRGVVSFVVPPTVLGNADSVSTYWTGSITTLTSSGDRTYTVRVPYTIVKSPCQ</sequence>
<dbReference type="EMBL" id="MTSE01000039">
    <property type="protein sequence ID" value="OUJ69067.1"/>
    <property type="molecule type" value="Genomic_DNA"/>
</dbReference>
<dbReference type="Proteomes" id="UP000194873">
    <property type="component" value="Unassembled WGS sequence"/>
</dbReference>
<reference evidence="3 4" key="1">
    <citation type="submission" date="2017-01" db="EMBL/GenBank/DDBJ databases">
        <title>A new Hymenobacter.</title>
        <authorList>
            <person name="Liang Y."/>
            <person name="Feng F."/>
        </authorList>
    </citation>
    <scope>NUCLEOTIDE SEQUENCE [LARGE SCALE GENOMIC DNA]</scope>
    <source>
        <strain evidence="3">MIMBbqt21</strain>
    </source>
</reference>
<evidence type="ECO:0000259" key="1">
    <source>
        <dbReference type="Pfam" id="PF12081"/>
    </source>
</evidence>
<comment type="caution">
    <text evidence="3">The sequence shown here is derived from an EMBL/GenBank/DDBJ whole genome shotgun (WGS) entry which is preliminary data.</text>
</comment>
<name>A0A243W5S4_9BACT</name>
<dbReference type="AlphaFoldDB" id="A0A243W5S4"/>
<gene>
    <name evidence="3" type="ORF">BXP70_27020</name>
</gene>
<feature type="domain" description="Gliding motility-associated protein GldM first immunoglobulin-like" evidence="2">
    <location>
        <begin position="186"/>
        <end position="280"/>
    </location>
</feature>
<protein>
    <submittedName>
        <fullName evidence="3">Uncharacterized protein</fullName>
    </submittedName>
</protein>
<dbReference type="Pfam" id="PF12081">
    <property type="entry name" value="GldM_1st"/>
    <property type="match status" value="1"/>
</dbReference>
<organism evidence="3 4">
    <name type="scientific">Hymenobacter crusticola</name>
    <dbReference type="NCBI Taxonomy" id="1770526"/>
    <lineage>
        <taxon>Bacteria</taxon>
        <taxon>Pseudomonadati</taxon>
        <taxon>Bacteroidota</taxon>
        <taxon>Cytophagia</taxon>
        <taxon>Cytophagales</taxon>
        <taxon>Hymenobacteraceae</taxon>
        <taxon>Hymenobacter</taxon>
    </lineage>
</organism>
<dbReference type="InterPro" id="IPR048405">
    <property type="entry name" value="GldM_Ig-like-1"/>
</dbReference>
<accession>A0A243W5S4</accession>